<reference evidence="12 13" key="1">
    <citation type="submission" date="2020-01" db="EMBL/GenBank/DDBJ databases">
        <title>Draft genome sequence of Aspergillus udagawae IFM 46972.</title>
        <authorList>
            <person name="Takahashi H."/>
            <person name="Yaguchi T."/>
        </authorList>
    </citation>
    <scope>NUCLEOTIDE SEQUENCE [LARGE SCALE GENOMIC DNA]</scope>
    <source>
        <strain evidence="12 13">IFM 46972</strain>
    </source>
</reference>
<organism evidence="12 13">
    <name type="scientific">Aspergillus udagawae</name>
    <dbReference type="NCBI Taxonomy" id="91492"/>
    <lineage>
        <taxon>Eukaryota</taxon>
        <taxon>Fungi</taxon>
        <taxon>Dikarya</taxon>
        <taxon>Ascomycota</taxon>
        <taxon>Pezizomycotina</taxon>
        <taxon>Eurotiomycetes</taxon>
        <taxon>Eurotiomycetidae</taxon>
        <taxon>Eurotiales</taxon>
        <taxon>Aspergillaceae</taxon>
        <taxon>Aspergillus</taxon>
        <taxon>Aspergillus subgen. Fumigati</taxon>
    </lineage>
</organism>
<evidence type="ECO:0000313" key="12">
    <source>
        <dbReference type="EMBL" id="GFF33337.1"/>
    </source>
</evidence>
<dbReference type="GO" id="GO:0006879">
    <property type="term" value="P:intracellular iron ion homeostasis"/>
    <property type="evidence" value="ECO:0007669"/>
    <property type="project" value="TreeGrafter"/>
</dbReference>
<dbReference type="PROSITE" id="PS51384">
    <property type="entry name" value="FAD_FR"/>
    <property type="match status" value="1"/>
</dbReference>
<evidence type="ECO:0000256" key="8">
    <source>
        <dbReference type="ARBA" id="ARBA00023065"/>
    </source>
</evidence>
<dbReference type="SFLD" id="SFLDS00052">
    <property type="entry name" value="Ferric_Reductase_Domain"/>
    <property type="match status" value="1"/>
</dbReference>
<keyword evidence="8" id="KW-0406">Ion transport</keyword>
<keyword evidence="9 10" id="KW-0472">Membrane</keyword>
<proteinExistence type="inferred from homology"/>
<dbReference type="EMBL" id="BLKC01000021">
    <property type="protein sequence ID" value="GFF33337.1"/>
    <property type="molecule type" value="Genomic_DNA"/>
</dbReference>
<keyword evidence="7" id="KW-0560">Oxidoreductase</keyword>
<dbReference type="InterPro" id="IPR013121">
    <property type="entry name" value="Fe_red_NAD-bd_6"/>
</dbReference>
<dbReference type="PANTHER" id="PTHR32361">
    <property type="entry name" value="FERRIC/CUPRIC REDUCTASE TRANSMEMBRANE COMPONENT"/>
    <property type="match status" value="1"/>
</dbReference>
<evidence type="ECO:0000256" key="3">
    <source>
        <dbReference type="ARBA" id="ARBA00022448"/>
    </source>
</evidence>
<protein>
    <submittedName>
        <fullName evidence="12">Ferric/cupric reductase transmembrane component 2</fullName>
    </submittedName>
</protein>
<evidence type="ECO:0000256" key="4">
    <source>
        <dbReference type="ARBA" id="ARBA00022692"/>
    </source>
</evidence>
<evidence type="ECO:0000256" key="10">
    <source>
        <dbReference type="SAM" id="Phobius"/>
    </source>
</evidence>
<evidence type="ECO:0000259" key="11">
    <source>
        <dbReference type="PROSITE" id="PS51384"/>
    </source>
</evidence>
<dbReference type="GO" id="GO:0000293">
    <property type="term" value="F:ferric-chelate reductase activity"/>
    <property type="evidence" value="ECO:0007669"/>
    <property type="project" value="UniProtKB-ARBA"/>
</dbReference>
<evidence type="ECO:0000256" key="5">
    <source>
        <dbReference type="ARBA" id="ARBA00022982"/>
    </source>
</evidence>
<feature type="transmembrane region" description="Helical" evidence="10">
    <location>
        <begin position="351"/>
        <end position="370"/>
    </location>
</feature>
<sequence>MRISLRPSYTTDHIQVDNSSFCFPAERIQHEDTTSWSNECFTIEGGSHGTVPVSTDSSSFFTKASHTESHGGEASRLKHSGILYRTGGALNWRQAGAAFVVDTSADFIYRVSTLLLIILSLIICIINMATNRTVDYATGHAGLNTPRDVLFVQLIYSSMLVFAGIVLLARVAQIGHAYLRYIVCSGATEKQQSFWSITESPLWVRIKSRLLYAPLFGKRHNREIQLSSAMNMGTLPSRFHSLLIFGYIVSQIVYCCDLNYQNETPAIIAELRGRSGTLATLNIVPLVLFATRNNPLIPLLRISFDSYNLFHRWLGRIAAIESIIHMAAWAVNTVRDANTAALAQHLAETPSYAWGMVATAVMGFFILHSLSPVRHAFYETFLCIHQVGAFFILLGIYLHLDMHSLPQKPWIQGIILIWSAERSTRLLWLVFLNVSRRHGMTKLRVEALPGEACRLTFFLPRHYPVPAGSHFFAYIPQISWWMSHPFSAAWAEPSSTSSTSRPKSIRSSITDIKSLTLESQSSTLNHTAVTLVVAARQGMTRALYTRAMSSPDETFTTTGLLEGPYSSHAVNMASYGTAILFSGGVGITHHLLFIRDLLLRAADGRAATRSITLVWAVRSMDSVRWVLEYIQEILQMPNAETTLTIMLFVSKPRSRGEMRSPGGVIRTFAGRCNPATVMAEVMPRRIGATVVSVCGPGALGDDVREATRRQVDRGAAVDFVEEAFTW</sequence>
<feature type="transmembrane region" description="Helical" evidence="10">
    <location>
        <begin position="313"/>
        <end position="331"/>
    </location>
</feature>
<evidence type="ECO:0000313" key="13">
    <source>
        <dbReference type="Proteomes" id="UP000465221"/>
    </source>
</evidence>
<feature type="transmembrane region" description="Helical" evidence="10">
    <location>
        <begin position="107"/>
        <end position="130"/>
    </location>
</feature>
<feature type="transmembrane region" description="Helical" evidence="10">
    <location>
        <begin position="150"/>
        <end position="172"/>
    </location>
</feature>
<dbReference type="InterPro" id="IPR013130">
    <property type="entry name" value="Fe3_Rdtase_TM_dom"/>
</dbReference>
<keyword evidence="5" id="KW-0249">Electron transport</keyword>
<dbReference type="GO" id="GO:0015677">
    <property type="term" value="P:copper ion import"/>
    <property type="evidence" value="ECO:0007669"/>
    <property type="project" value="TreeGrafter"/>
</dbReference>
<dbReference type="SUPFAM" id="SSF52343">
    <property type="entry name" value="Ferredoxin reductase-like, C-terminal NADP-linked domain"/>
    <property type="match status" value="1"/>
</dbReference>
<dbReference type="Gene3D" id="3.40.50.80">
    <property type="entry name" value="Nucleotide-binding domain of ferredoxin-NADP reductase (FNR) module"/>
    <property type="match status" value="1"/>
</dbReference>
<comment type="subcellular location">
    <subcellularLocation>
        <location evidence="1">Membrane</location>
        <topology evidence="1">Multi-pass membrane protein</topology>
    </subcellularLocation>
</comment>
<gene>
    <name evidence="12" type="ORF">IFM46972_03858</name>
</gene>
<evidence type="ECO:0000256" key="9">
    <source>
        <dbReference type="ARBA" id="ARBA00023136"/>
    </source>
</evidence>
<feature type="domain" description="FAD-binding FR-type" evidence="11">
    <location>
        <begin position="435"/>
        <end position="571"/>
    </location>
</feature>
<dbReference type="CDD" id="cd06186">
    <property type="entry name" value="NOX_Duox_like_FAD_NADP"/>
    <property type="match status" value="1"/>
</dbReference>
<dbReference type="Pfam" id="PF01794">
    <property type="entry name" value="Ferric_reduct"/>
    <property type="match status" value="1"/>
</dbReference>
<dbReference type="InterPro" id="IPR051410">
    <property type="entry name" value="Ferric/Cupric_Reductase"/>
</dbReference>
<dbReference type="InterPro" id="IPR039261">
    <property type="entry name" value="FNR_nucleotide-bd"/>
</dbReference>
<dbReference type="Proteomes" id="UP000465221">
    <property type="component" value="Unassembled WGS sequence"/>
</dbReference>
<dbReference type="SFLD" id="SFLDG01168">
    <property type="entry name" value="Ferric_reductase_subgroup_(FRE"/>
    <property type="match status" value="1"/>
</dbReference>
<dbReference type="Pfam" id="PF08030">
    <property type="entry name" value="NAD_binding_6"/>
    <property type="match status" value="1"/>
</dbReference>
<dbReference type="Pfam" id="PF08022">
    <property type="entry name" value="FAD_binding_8"/>
    <property type="match status" value="1"/>
</dbReference>
<feature type="transmembrane region" description="Helical" evidence="10">
    <location>
        <begin position="377"/>
        <end position="398"/>
    </location>
</feature>
<evidence type="ECO:0000256" key="2">
    <source>
        <dbReference type="ARBA" id="ARBA00006278"/>
    </source>
</evidence>
<dbReference type="AlphaFoldDB" id="A0A8H3NKE0"/>
<dbReference type="GO" id="GO:0006826">
    <property type="term" value="P:iron ion transport"/>
    <property type="evidence" value="ECO:0007669"/>
    <property type="project" value="TreeGrafter"/>
</dbReference>
<dbReference type="InterPro" id="IPR013112">
    <property type="entry name" value="FAD-bd_8"/>
</dbReference>
<evidence type="ECO:0000256" key="7">
    <source>
        <dbReference type="ARBA" id="ARBA00023002"/>
    </source>
</evidence>
<keyword evidence="3" id="KW-0813">Transport</keyword>
<name>A0A8H3NKE0_9EURO</name>
<comment type="caution">
    <text evidence="12">The sequence shown here is derived from an EMBL/GenBank/DDBJ whole genome shotgun (WGS) entry which is preliminary data.</text>
</comment>
<accession>A0A8H3NKE0</accession>
<comment type="similarity">
    <text evidence="2">Belongs to the ferric reductase (FRE) family.</text>
</comment>
<dbReference type="InterPro" id="IPR017927">
    <property type="entry name" value="FAD-bd_FR_type"/>
</dbReference>
<keyword evidence="6 10" id="KW-1133">Transmembrane helix</keyword>
<keyword evidence="4 10" id="KW-0812">Transmembrane</keyword>
<dbReference type="GO" id="GO:0005886">
    <property type="term" value="C:plasma membrane"/>
    <property type="evidence" value="ECO:0007669"/>
    <property type="project" value="TreeGrafter"/>
</dbReference>
<evidence type="ECO:0000256" key="1">
    <source>
        <dbReference type="ARBA" id="ARBA00004141"/>
    </source>
</evidence>
<dbReference type="PANTHER" id="PTHR32361:SF12">
    <property type="entry name" value="PUTATIVE (AFU_ORTHOLOGUE AFUA_1G14340)-RELATED"/>
    <property type="match status" value="1"/>
</dbReference>
<evidence type="ECO:0000256" key="6">
    <source>
        <dbReference type="ARBA" id="ARBA00022989"/>
    </source>
</evidence>